<comment type="caution">
    <text evidence="6">The sequence shown here is derived from an EMBL/GenBank/DDBJ whole genome shotgun (WGS) entry which is preliminary data.</text>
</comment>
<dbReference type="PANTHER" id="PTHR16897">
    <property type="entry name" value="OS10G0105400 PROTEIN"/>
    <property type="match status" value="1"/>
</dbReference>
<dbReference type="PROSITE" id="PS50026">
    <property type="entry name" value="EGF_3"/>
    <property type="match status" value="1"/>
</dbReference>
<feature type="compositionally biased region" description="Basic and acidic residues" evidence="2">
    <location>
        <begin position="1158"/>
        <end position="1167"/>
    </location>
</feature>
<dbReference type="InterPro" id="IPR036116">
    <property type="entry name" value="FN3_sf"/>
</dbReference>
<keyword evidence="3" id="KW-0472">Membrane</keyword>
<dbReference type="PROSITE" id="PS50948">
    <property type="entry name" value="PAN"/>
    <property type="match status" value="1"/>
</dbReference>
<keyword evidence="3" id="KW-1133">Transmembrane helix</keyword>
<proteinExistence type="predicted"/>
<keyword evidence="1" id="KW-0245">EGF-like domain</keyword>
<dbReference type="SMART" id="SM00473">
    <property type="entry name" value="PAN_AP"/>
    <property type="match status" value="1"/>
</dbReference>
<keyword evidence="1" id="KW-1015">Disulfide bond</keyword>
<dbReference type="OrthoDB" id="6153184at2759"/>
<sequence length="4885" mass="549428">MLLLILLFLNPVEGFNYEAGYDHHYTYSSTSDTLGMHNVTTVLKFRIQKINESDTGIKFHQLFVKSFVQHAQNGEYADNPFKWDLSRSFLFEMEPDGLVHFIHYHKEDKDEMVTLKKALVGTMSAKFQRSDHETWMYSSTERDHGGYLDHKYEGKKTDTGYTLTREHTSSKTVLRTHTKVMHIDHSDNIKEIKAFDNITMNGDAPASQRTLGTPLPVDRDIKVYSSGDFPGISATAETRVHLTLKRKVDSSDLVSDGLVRDSIVVIKKPPKPTTLKETGEIIKDLISCVQRHENKYAPNRTHCVRNLTQEVGKLDQESFLQLSHSALNKTCKISDIKCLEERYLMIDVISQMRSNASQQILVDYVLERNASVEEVRRCLIHSNNNMTLTQKRACLTLGALAKNLKDINNDTEAQRIIEKFETWLGIHNEAEFIEIVKPRERRSLGRKYHDRDNHVALKRSLIHILGNAGHPRSLQHITSYMELNKANPELRRAATQALRHFTCNESAAHLIRSTLFDSEDVVRHSAYEIYVEHPESKQLTKEQEDAVLAQKYTYPMITRVRRGTLADILKALSFHLGMPKFDWSKTVGSKKLGASFGFREENFVDLHLGMVHIDSPAIEKPFKGKFELKVDNLAFAEVNVGLIGMKFDIFRVSLCYKKKVQYNLNILKDFGFDDIQNIASAFDKLFHKIIDPIVEAVNVIKELIEMVKEMTFVQLVKEIIQIFKNLPDIIHKIVESVKTAYNKFIDFDGSPLIDRFKKVINRVTTFINDVKSDVLGFYHSIADVMTVTLPFVAHEMGEGFILIKDSWKFWENPVQSFNGIEMALLKFKLAVATFIEAKNTIMGSCFFAKGQTPYWFHPGEEVRGILDDLNVVLRMAQDEIHDIFHNPSAGSSLSPDIITDGFNVSGSKSFIHETIKGVVEEVKSTLSGVINIAKPFWEKISHLMDMFKKIKHAYTFLRDVIHKGKYYMQKLFGSKFHRKFPRIPASCESSCGCGEYHRDNKGRFGVELAFKKNYQKVVAPFHGTVYRVSDTEVLVRPTRADLIMYEVVVSGFELDTRIDEDKKGIFKKAGRQIGVSKKLSDCEDNFLFVSMRKRPNNTESIADVPADGYSYIDPAPYLKKRFPRPGHKSTCNGFSYYYIGMNAEEGDMTGEPEDDKDEIDRHDDGSKSKSPFGGHRHGRSVENQPKHPVWMQHFKEKFHNMTGKFDKYKNMLSKAAKSFLPKFDINEKPLTELKHLLAGSPLIHQLDVIVKEVADKLRTEPLMYPDGMPLHQIRRKLKKAHTTVTGDRLSMIDKLLEMAVEDCGSFKHAIISGYGHYCEAHEDCHGITCGMVFRDGFKRALVKVDVRLDSCSNQLHITIKGQMKNFTLTSQKHIMVVDLPKTGDRELVFDISIETSNDTINVTLSGAVCSTTHYSCFEDVELLRDLPIGTQNKVCYNKQARDPFEDRVYSLTLPDLLEEVSEFGLDMTKCLVLINEIRNATLYALMELREKGDHGEGEFPEKEDFCFEGSFPLADLDMQIINPGPVPTFPSTPPGITFLFMVGPIPLHLAFGATARMGIDIKLEMCIMSMKAKAVVTPHIGAGVWGELAVDIGIAYGGIRLEGHLLETRFPITAEFKFNKFPIKIGFRLDLEIIPLELKLKAFAKLRLIFFSVTVFDACIWKFKLPTYKKNLFNKPFEKRDPNKPRISSAATNPRQRRSSPGGCEVKQLEGRDITDTAFLLEVSAKSDVSDITLSYAIGTHRSGTNVQDWTGMTGNSLTAPIQLHKEHYGIPLYWTVKAKNSQGDSSITECNLQTFDNTLPDGRIDESYPYTSHTNKISGNVVVFDDSELVDTHLEAVGFTKSQGGSGSEVIPWQPLILKSTTERNVSKANSPLKFFTIGKEGKLTAEKISSSKTDHVEECAQKCVNFGRKCVAFDYEHHSETCDLHATVEGPNAEIHISGTYKNYERLGVGYSSFIQHNLDLQHGMVYILNAGITNKLEYKGYVSSGGTMVDHTPPEPGPVGKATFDQTKFDGLDLFKTAHSDNPILIDRTEPVAGHVLDGEVMDVDMKYQSDSSKVCSQWNGFYDPESGLSEYRWGVGTKVGRDDIVPFKNKTFSRDVKDSCADIQLQHNKTYYSTVIAKNSALNPKTVEGYSNGVLIDTTAPVKGWIVDGNIGKEHDMNFSSETAEVSSMWGGFSDPESGIISYNLDVYINNKLSQTFHNGLKTEFVDYSLSMKHGDHIYVKLTAKNGAAISTIIRSDGFIIDQTPPLVKYLSDTEDGKHYQSDGTSLNLKWEFDDPESGMKEYRYYIEDFHQGQGQKFYPKGQDYITLPIIKKNVTANVTLSNLNLTSGHKYSVKVVAINHADMPTSQESTGVMIDTTPPVLDKIHLGLQTAPQEISDDKRFIEHDDQHSITLTWKSHDFQSSIIKSYVAIGSYYGDTSVTNGFLEFGAEPKVILNDLNLKPASGNDSVYYYVQVKVENGAGMFSEIKNLSLPIIVLKDNIPGKVFDGRSDLEDADFTIDRTSVGMSFVGFESEQCSIVGYEWAIGSQPFYYDILPFTRYGIVLVNDTHGRGQIHTELYEGSTYYITVRAQTGHRCKEEYILSCSDGFSLDTTPPEIKMISFGKEKINPETITTSLYQNRTDSLDFRWESKDAFGINENWWSIGSLPGKHDIHPVTVTKDTYIPAGSVSFKHGQTFFLNTGAVDIAGNQRVVSSPSITVDTTIPEILDLRCTRHISVLQSLVDCKWEMIREFESTIRNFTVGVGSEETKTDISLFHKQDTNKRSWTRDLLTRIKNNNLTEIYIIFKLENVLGMAKTLPYKVIVDRSIPIGGKVDIVTSIDLDEPIMKQYCQIPLSFIEFTVKGWQDEESGIERYEAAIGAYGRTTNIQDFSSIDVKDKVLIPYLNMDDGSDVTVTVRTFNKAGLYNQVTSDPVIVSLVPQLTVIDGSSLKDEDYQTSLNVIQGYWKYSDRCKIKSAEWSVEDIEGNVLQDYLPLSAANSHFYSDVMNLTNGFTYINIIRTVDALNRTRIARSDGIAVKIEPPVPGTVRDGERDDLTYQESIHELFVNWDPFGDAKSRDPTQKIRKYEVAIGTDRRYAKTRSNVHYFVDVGLNTSYSFQNMNLTSKTVTYYMTVRGYSNAGSYQEESSNGIKVGYHDEIFPGLVEYSTVQSYTDKLYVSWSGFQADMGIDQFRVGVSTFKPIQLPNITLSCKQYEEYIPDFDVVPLHDVGVDTFTEMKNLTLIHGHQYYVAVIATDSTQRCIGSYGPSLMIDATPPSAGELYLPGGVGPNVAYVFDPKRLEISWTEFRDPESSVHKYEVKMYSGTTCYDKGKLPEDGVGSSYSVIRSTEVTSDLQTEFYDLRLNQAFTYVITITAINGAGLKTTVRSPPVRLDITPPIPGAVKMGTDWKSDITFQSSTDKMEGIIGIAHTEKASECPRQVQVFPKFHSPVQIEPIGLDFDSECVVHKDDTLSLFIRHDDQLQHIIKGGVKLSSQKILEGNYSTTLKAASGNQMVTSWFLASNFDSVFSDFVFSPPDNDSNVLMESIGNSIAVPIMTSTTRSKMFTEVTSDSTGLIADDQMAENTTHDGLSGTAANSQNVTGFYTTTLNPVMANQIKTTKGHGINIKLNGSNDPGTELLDHYGVGFHIPGYQFKGKWYGFIWIRDKYKTITRQIELKFDPTVTYNNFIVNLEKVTTPTTTTWSIQVFLNGETIVQFNGIQFKDFAVSGLYTWNKDNYFPPIKNIMDPFVGEAIITSLKIPLPKVDSMKCVYGTAFYDGESQIKELWVGISDSTNSTDSISPMSLYKTFCIQCRSGCNIGCEKLCTEKHTEDFQIIDIVVRNLSLIAATVEKSNYSSTDSNQFNATTYYYNVKTVNIAGQETVVQSKGIMVDTTPPDLQYVRCVDPSNSMEEPTTYQGTNSSMGAYWECSEDVGDIVDYIIQIGTEAGKSDIKPPVSVGFSKKIKVEGLRGKLLHDHIYYLTVTAVNSAGLTSQESCNVTVEIMPPDVSNVTLSYMYSDDVVDDTIFTAEEHDIGLEWEGGKEDVAFYEWEIGSSPEWEIGSSPGTDDVFPRIMFGITESKKAYIRDGKLWIDETPLNASVGEFANTTWSNETMKAAKMNTFFNLEPGKCVYVTLYAVGRSHLSSTVYSNPLCIKRTEDSDLELGTPDKRKRKSSKLHGEIKLLDVTTKVSADIIIKGINVTLLAGILNQTDVTADYGTAASAKYTRYLIDPLSRQNDTSRFLRHRLKQYAGLMFYLSPSTSVESLTEISINVKFDSSLFDSNTEIPVLVYWDNYDQLWKHPTDTCNDVEDKTDFVNKVFTTQACKEVFSKTTTGPSTRKKRSSHTSIPLPRMWSLMVMSRRAPNTPPRITTSELFVSEDMADLQDKNGQKVIQYEDSESDDVEFTILQPPIHGQANITPDGAIYYLPDNNYNGIDFIIVKVVETGLLPPFHPLSATRNITINITPINDAPVLMPFESELIFEEVEIPGKGLKSVQILLDGNVTKKYELGHVTFLDVDFVDPSINEINYTMRIKNTILSNFSFEPVAFHGMLKKKLKLSLSVDKTFYGKTVFMARGYDQARYTTKNIEVNIYILIAPCVHGNCLNKTSTECDDIERASSFEKYSCKCDRGYTDEWCQTDINECNPNPCSVFYDCEDLIGYQKCNLNVVKTILLTFAVLLTLVMCFMLIRRYYKKKRPNKIDPGSNTWSFGSEVLGQKKGRFIRPSSASSTEDLVPSHTVKDINGGFGKDLIPPCTAREINVCIGRDHIPQSAAREINVGIGESIDEKADGQTNNSPETADRIVLMSEKTMDRFTKTLEPVSALTSKIGEKAPHHKPLMMKNGENDRDTQPNYGFSRYLVDSSHEEYGQIEMLPPLKVPSNMPTKGDQAIEISSRKGANKPSDGN</sequence>
<dbReference type="Gene3D" id="3.50.4.10">
    <property type="entry name" value="Hepatocyte Growth Factor"/>
    <property type="match status" value="1"/>
</dbReference>
<dbReference type="EMBL" id="UYJE01007126">
    <property type="protein sequence ID" value="VDI52023.1"/>
    <property type="molecule type" value="Genomic_DNA"/>
</dbReference>
<gene>
    <name evidence="6" type="ORF">MGAL_10B092330A</name>
</gene>
<evidence type="ECO:0000256" key="1">
    <source>
        <dbReference type="PROSITE-ProRule" id="PRU00076"/>
    </source>
</evidence>
<comment type="caution">
    <text evidence="1">Lacks conserved residue(s) required for the propagation of feature annotation.</text>
</comment>
<feature type="compositionally biased region" description="Acidic residues" evidence="2">
    <location>
        <begin position="1146"/>
        <end position="1157"/>
    </location>
</feature>
<keyword evidence="7" id="KW-1185">Reference proteome</keyword>
<name>A0A8B6FLE9_MYTGA</name>
<feature type="domain" description="Apple" evidence="5">
    <location>
        <begin position="1870"/>
        <end position="1950"/>
    </location>
</feature>
<dbReference type="SMART" id="SM00060">
    <property type="entry name" value="FN3"/>
    <property type="match status" value="4"/>
</dbReference>
<dbReference type="Proteomes" id="UP000596742">
    <property type="component" value="Unassembled WGS sequence"/>
</dbReference>
<feature type="transmembrane region" description="Helical" evidence="3">
    <location>
        <begin position="4651"/>
        <end position="4669"/>
    </location>
</feature>
<evidence type="ECO:0000259" key="5">
    <source>
        <dbReference type="PROSITE" id="PS50948"/>
    </source>
</evidence>
<accession>A0A8B6FLE9</accession>
<evidence type="ECO:0000256" key="3">
    <source>
        <dbReference type="SAM" id="Phobius"/>
    </source>
</evidence>
<dbReference type="Pfam" id="PF00024">
    <property type="entry name" value="PAN_1"/>
    <property type="match status" value="1"/>
</dbReference>
<evidence type="ECO:0000256" key="2">
    <source>
        <dbReference type="SAM" id="MobiDB-lite"/>
    </source>
</evidence>
<feature type="region of interest" description="Disordered" evidence="2">
    <location>
        <begin position="1146"/>
        <end position="1187"/>
    </location>
</feature>
<feature type="disulfide bond" evidence="1">
    <location>
        <begin position="4608"/>
        <end position="4617"/>
    </location>
</feature>
<dbReference type="InterPro" id="IPR011030">
    <property type="entry name" value="Lipovitellin_superhlx_dom"/>
</dbReference>
<evidence type="ECO:0000313" key="6">
    <source>
        <dbReference type="EMBL" id="VDI52023.1"/>
    </source>
</evidence>
<protein>
    <recommendedName>
        <fullName evidence="8">Apple domain-containing protein</fullName>
    </recommendedName>
</protein>
<keyword evidence="3" id="KW-0812">Transmembrane</keyword>
<feature type="region of interest" description="Disordered" evidence="2">
    <location>
        <begin position="1679"/>
        <end position="1706"/>
    </location>
</feature>
<dbReference type="PANTHER" id="PTHR16897:SF2">
    <property type="entry name" value="OS03G0226600 PROTEIN"/>
    <property type="match status" value="1"/>
</dbReference>
<dbReference type="SUPFAM" id="SSF49265">
    <property type="entry name" value="Fibronectin type III"/>
    <property type="match status" value="3"/>
</dbReference>
<evidence type="ECO:0008006" key="8">
    <source>
        <dbReference type="Google" id="ProtNLM"/>
    </source>
</evidence>
<reference evidence="6" key="1">
    <citation type="submission" date="2018-11" db="EMBL/GenBank/DDBJ databases">
        <authorList>
            <person name="Alioto T."/>
            <person name="Alioto T."/>
        </authorList>
    </citation>
    <scope>NUCLEOTIDE SEQUENCE</scope>
</reference>
<dbReference type="Gene3D" id="2.10.25.10">
    <property type="entry name" value="Laminin"/>
    <property type="match status" value="1"/>
</dbReference>
<evidence type="ECO:0000313" key="7">
    <source>
        <dbReference type="Proteomes" id="UP000596742"/>
    </source>
</evidence>
<evidence type="ECO:0000259" key="4">
    <source>
        <dbReference type="PROSITE" id="PS50026"/>
    </source>
</evidence>
<dbReference type="PROSITE" id="PS01186">
    <property type="entry name" value="EGF_2"/>
    <property type="match status" value="1"/>
</dbReference>
<feature type="region of interest" description="Disordered" evidence="2">
    <location>
        <begin position="4850"/>
        <end position="4885"/>
    </location>
</feature>
<feature type="region of interest" description="Disordered" evidence="2">
    <location>
        <begin position="4814"/>
        <end position="4835"/>
    </location>
</feature>
<dbReference type="InterPro" id="IPR003609">
    <property type="entry name" value="Pan_app"/>
</dbReference>
<feature type="domain" description="EGF-like" evidence="4">
    <location>
        <begin position="4575"/>
        <end position="4618"/>
    </location>
</feature>
<dbReference type="Gene3D" id="1.25.10.20">
    <property type="entry name" value="Vitellinogen, superhelical"/>
    <property type="match status" value="1"/>
</dbReference>
<organism evidence="6 7">
    <name type="scientific">Mytilus galloprovincialis</name>
    <name type="common">Mediterranean mussel</name>
    <dbReference type="NCBI Taxonomy" id="29158"/>
    <lineage>
        <taxon>Eukaryota</taxon>
        <taxon>Metazoa</taxon>
        <taxon>Spiralia</taxon>
        <taxon>Lophotrochozoa</taxon>
        <taxon>Mollusca</taxon>
        <taxon>Bivalvia</taxon>
        <taxon>Autobranchia</taxon>
        <taxon>Pteriomorphia</taxon>
        <taxon>Mytilida</taxon>
        <taxon>Mytiloidea</taxon>
        <taxon>Mytilidae</taxon>
        <taxon>Mytilinae</taxon>
        <taxon>Mytilus</taxon>
    </lineage>
</organism>
<dbReference type="InterPro" id="IPR000742">
    <property type="entry name" value="EGF"/>
</dbReference>
<dbReference type="SUPFAM" id="SSF48431">
    <property type="entry name" value="Lipovitellin-phosvitin complex, superhelical domain"/>
    <property type="match status" value="1"/>
</dbReference>
<dbReference type="InterPro" id="IPR003961">
    <property type="entry name" value="FN3_dom"/>
</dbReference>